<proteinExistence type="predicted"/>
<dbReference type="EMBL" id="VCAZ01000317">
    <property type="protein sequence ID" value="TTY87656.1"/>
    <property type="molecule type" value="Genomic_DNA"/>
</dbReference>
<dbReference type="AlphaFoldDB" id="A0A556VVZ5"/>
<gene>
    <name evidence="1" type="ORF">Baya_16475</name>
</gene>
<protein>
    <submittedName>
        <fullName evidence="1">Uncharacterized protein</fullName>
    </submittedName>
</protein>
<evidence type="ECO:0000313" key="1">
    <source>
        <dbReference type="EMBL" id="TTY87656.1"/>
    </source>
</evidence>
<keyword evidence="2" id="KW-1185">Reference proteome</keyword>
<comment type="caution">
    <text evidence="1">The sequence shown here is derived from an EMBL/GenBank/DDBJ whole genome shotgun (WGS) entry which is preliminary data.</text>
</comment>
<evidence type="ECO:0000313" key="2">
    <source>
        <dbReference type="Proteomes" id="UP000319801"/>
    </source>
</evidence>
<accession>A0A556VVZ5</accession>
<name>A0A556VVZ5_BAGYA</name>
<sequence>MDTLLKRCIAHETLSHRQKPVTEAIMSTVPPVQCWNFSVWISVCVETETPECAALHHHMLTQTKEEICPPISSRKQEVADSEMGWGRDFCKGREEPAVPLPATELGDSALVTTQTVQLVNIYTVNYET</sequence>
<dbReference type="Proteomes" id="UP000319801">
    <property type="component" value="Unassembled WGS sequence"/>
</dbReference>
<organism evidence="1 2">
    <name type="scientific">Bagarius yarrelli</name>
    <name type="common">Goonch</name>
    <name type="synonym">Bagrus yarrelli</name>
    <dbReference type="NCBI Taxonomy" id="175774"/>
    <lineage>
        <taxon>Eukaryota</taxon>
        <taxon>Metazoa</taxon>
        <taxon>Chordata</taxon>
        <taxon>Craniata</taxon>
        <taxon>Vertebrata</taxon>
        <taxon>Euteleostomi</taxon>
        <taxon>Actinopterygii</taxon>
        <taxon>Neopterygii</taxon>
        <taxon>Teleostei</taxon>
        <taxon>Ostariophysi</taxon>
        <taxon>Siluriformes</taxon>
        <taxon>Sisoridae</taxon>
        <taxon>Sisorinae</taxon>
        <taxon>Bagarius</taxon>
    </lineage>
</organism>
<dbReference type="OrthoDB" id="9392810at2759"/>
<reference evidence="1 2" key="1">
    <citation type="journal article" date="2019" name="Genome Biol. Evol.">
        <title>Whole-Genome Sequencing of the Giant Devil Catfish, Bagarius yarrelli.</title>
        <authorList>
            <person name="Jiang W."/>
            <person name="Lv Y."/>
            <person name="Cheng L."/>
            <person name="Yang K."/>
            <person name="Chao B."/>
            <person name="Wang X."/>
            <person name="Li Y."/>
            <person name="Pan X."/>
            <person name="You X."/>
            <person name="Zhang Y."/>
            <person name="Yang J."/>
            <person name="Li J."/>
            <person name="Zhang X."/>
            <person name="Liu S."/>
            <person name="Sun C."/>
            <person name="Yang J."/>
            <person name="Shi Q."/>
        </authorList>
    </citation>
    <scope>NUCLEOTIDE SEQUENCE [LARGE SCALE GENOMIC DNA]</scope>
    <source>
        <strain evidence="1">JWS20170419001</strain>
        <tissue evidence="1">Muscle</tissue>
    </source>
</reference>